<dbReference type="Gene3D" id="3.40.1110.10">
    <property type="entry name" value="Calcium-transporting ATPase, cytoplasmic domain N"/>
    <property type="match status" value="1"/>
</dbReference>
<dbReference type="InterPro" id="IPR001757">
    <property type="entry name" value="P_typ_ATPase"/>
</dbReference>
<dbReference type="GO" id="GO:0046872">
    <property type="term" value="F:metal ion binding"/>
    <property type="evidence" value="ECO:0007669"/>
    <property type="project" value="UniProtKB-KW"/>
</dbReference>
<evidence type="ECO:0000256" key="3">
    <source>
        <dbReference type="ARBA" id="ARBA00022448"/>
    </source>
</evidence>
<protein>
    <recommendedName>
        <fullName evidence="15">Cd(2+)-exporting ATPase</fullName>
        <ecNumber evidence="15">7.2.2.21</ecNumber>
    </recommendedName>
</protein>
<evidence type="ECO:0000259" key="18">
    <source>
        <dbReference type="PROSITE" id="PS50846"/>
    </source>
</evidence>
<evidence type="ECO:0000313" key="19">
    <source>
        <dbReference type="EMBL" id="CAH0197501.1"/>
    </source>
</evidence>
<dbReference type="SFLD" id="SFLDS00003">
    <property type="entry name" value="Haloacid_Dehalogenase"/>
    <property type="match status" value="1"/>
</dbReference>
<dbReference type="GO" id="GO:0005524">
    <property type="term" value="F:ATP binding"/>
    <property type="evidence" value="ECO:0007669"/>
    <property type="project" value="UniProtKB-UniRule"/>
</dbReference>
<dbReference type="FunFam" id="2.70.150.10:FF:000002">
    <property type="entry name" value="Copper-transporting ATPase 1, putative"/>
    <property type="match status" value="1"/>
</dbReference>
<keyword evidence="12 17" id="KW-1133">Transmembrane helix</keyword>
<evidence type="ECO:0000256" key="5">
    <source>
        <dbReference type="ARBA" id="ARBA00022539"/>
    </source>
</evidence>
<dbReference type="SUPFAM" id="SSF81665">
    <property type="entry name" value="Calcium ATPase, transmembrane domain M"/>
    <property type="match status" value="1"/>
</dbReference>
<feature type="transmembrane region" description="Helical" evidence="17">
    <location>
        <begin position="342"/>
        <end position="370"/>
    </location>
</feature>
<dbReference type="PRINTS" id="PR00941">
    <property type="entry name" value="CDATPASE"/>
</dbReference>
<evidence type="ECO:0000256" key="17">
    <source>
        <dbReference type="RuleBase" id="RU362081"/>
    </source>
</evidence>
<evidence type="ECO:0000256" key="8">
    <source>
        <dbReference type="ARBA" id="ARBA00022723"/>
    </source>
</evidence>
<dbReference type="GO" id="GO:0008551">
    <property type="term" value="F:P-type cadmium transporter activity"/>
    <property type="evidence" value="ECO:0007669"/>
    <property type="project" value="UniProtKB-EC"/>
</dbReference>
<comment type="caution">
    <text evidence="19">The sequence shown here is derived from an EMBL/GenBank/DDBJ whole genome shotgun (WGS) entry which is preliminary data.</text>
</comment>
<dbReference type="PRINTS" id="PR00119">
    <property type="entry name" value="CATATPASE"/>
</dbReference>
<evidence type="ECO:0000256" key="11">
    <source>
        <dbReference type="ARBA" id="ARBA00022967"/>
    </source>
</evidence>
<keyword evidence="4 17" id="KW-1003">Cell membrane</keyword>
<reference evidence="19" key="1">
    <citation type="submission" date="2021-11" db="EMBL/GenBank/DDBJ databases">
        <authorList>
            <person name="Bulgarelli D."/>
        </authorList>
    </citation>
    <scope>NUCLEOTIDE SEQUENCE</scope>
    <source>
        <strain evidence="19">Bi133</strain>
    </source>
</reference>
<dbReference type="PANTHER" id="PTHR48085:SF5">
    <property type="entry name" value="CADMIUM_ZINC-TRANSPORTING ATPASE HMA4-RELATED"/>
    <property type="match status" value="1"/>
</dbReference>
<dbReference type="Proteomes" id="UP000789326">
    <property type="component" value="Unassembled WGS sequence"/>
</dbReference>
<evidence type="ECO:0000256" key="16">
    <source>
        <dbReference type="ARBA" id="ARBA00049338"/>
    </source>
</evidence>
<dbReference type="CDD" id="cd00371">
    <property type="entry name" value="HMA"/>
    <property type="match status" value="2"/>
</dbReference>
<evidence type="ECO:0000256" key="13">
    <source>
        <dbReference type="ARBA" id="ARBA00023065"/>
    </source>
</evidence>
<dbReference type="PROSITE" id="PS50846">
    <property type="entry name" value="HMA_2"/>
    <property type="match status" value="2"/>
</dbReference>
<keyword evidence="19" id="KW-0378">Hydrolase</keyword>
<dbReference type="FunFam" id="3.30.70.100:FF:000001">
    <property type="entry name" value="ATPase copper transporting beta"/>
    <property type="match status" value="1"/>
</dbReference>
<evidence type="ECO:0000256" key="7">
    <source>
        <dbReference type="ARBA" id="ARBA00022692"/>
    </source>
</evidence>
<evidence type="ECO:0000256" key="12">
    <source>
        <dbReference type="ARBA" id="ARBA00022989"/>
    </source>
</evidence>
<evidence type="ECO:0000256" key="10">
    <source>
        <dbReference type="ARBA" id="ARBA00022840"/>
    </source>
</evidence>
<evidence type="ECO:0000256" key="4">
    <source>
        <dbReference type="ARBA" id="ARBA00022475"/>
    </source>
</evidence>
<dbReference type="GO" id="GO:0016887">
    <property type="term" value="F:ATP hydrolysis activity"/>
    <property type="evidence" value="ECO:0007669"/>
    <property type="project" value="InterPro"/>
</dbReference>
<dbReference type="SFLD" id="SFLDF00027">
    <property type="entry name" value="p-type_atpase"/>
    <property type="match status" value="1"/>
</dbReference>
<dbReference type="PROSITE" id="PS00154">
    <property type="entry name" value="ATPASE_E1_E2"/>
    <property type="match status" value="1"/>
</dbReference>
<dbReference type="InterPro" id="IPR017969">
    <property type="entry name" value="Heavy-metal-associated_CS"/>
</dbReference>
<dbReference type="SFLD" id="SFLDG00002">
    <property type="entry name" value="C1.7:_P-type_atpase_like"/>
    <property type="match status" value="1"/>
</dbReference>
<evidence type="ECO:0000256" key="15">
    <source>
        <dbReference type="ARBA" id="ARBA00039103"/>
    </source>
</evidence>
<feature type="transmembrane region" description="Helical" evidence="17">
    <location>
        <begin position="282"/>
        <end position="302"/>
    </location>
</feature>
<keyword evidence="8 17" id="KW-0479">Metal-binding</keyword>
<dbReference type="NCBIfam" id="TIGR01511">
    <property type="entry name" value="ATPase-IB1_Cu"/>
    <property type="match status" value="1"/>
</dbReference>
<feature type="domain" description="HMA" evidence="18">
    <location>
        <begin position="201"/>
        <end position="264"/>
    </location>
</feature>
<dbReference type="EC" id="7.2.2.21" evidence="15"/>
<gene>
    <name evidence="19" type="primary">cadA_1</name>
    <name evidence="19" type="ORF">SRABI133_01838</name>
</gene>
<keyword evidence="13" id="KW-0406">Ion transport</keyword>
<dbReference type="Gene3D" id="3.40.50.1000">
    <property type="entry name" value="HAD superfamily/HAD-like"/>
    <property type="match status" value="1"/>
</dbReference>
<name>A0A9W4KUI3_9BACI</name>
<dbReference type="Gene3D" id="2.70.150.10">
    <property type="entry name" value="Calcium-transporting ATPase, cytoplasmic transduction domain A"/>
    <property type="match status" value="1"/>
</dbReference>
<dbReference type="Pfam" id="PF00122">
    <property type="entry name" value="E1-E2_ATPase"/>
    <property type="match status" value="1"/>
</dbReference>
<sequence length="895" mass="95994">MDDQCCGSNKMNENKEGNGCSASDKSIAKLDNSGCCSSNNNSVNGINPLPILIQEKNNCCSSNSSKETVNEQEKISCCSPSPSSDNKQKNNACCNSETTEEKITVKTNCCSSNDQQIKNTISNSLPPGEKMAYRVHGMDCPACAKTIEKGLSTLKDIAEVKVNYSTAKMQVAASNPDAFIPIESEIKKLGFSIEPLNQNGNIKTFEIEGMDCGSCAKSIENHLNTLPSVKNVSVNFSTGKMKIEHSNSVEDIMTEVSKIGFKASLPSNNQSIQTHKNKNENGLVILSGVLIALGFIGSFNGVSTMMSSILYAIAMVISGAKPVKSAFYAIKSRSLDMNVLMSVAAIGAALIGEWLEGATVVWLFAIGNLLQTKSIERTRNSIRNLMDLAPPEAWIYVGSEIIKKPVEEINVGDIIFVKPGDKIPLDGEIIQGESSVNQAPITGESIPIDKNIGDTVYAGTINENGSLEIRVTKLVEDTTISKIIHLVEEAQEQKASTEAFVDKFAAIYTPVVFILALAVMVVPSLLGFGTWGEWFYKGLEILVVACPCALVISTPVAIVSAIGNAAKNGILIKGGTFLEKAGAITAIAFDKTGTLTEGKPKVSEIKSINVSEETLLSIALTLESFSTHPIAKSIVRYGNEKGIQPKNGELYKSILGKGVQATIQGDIFYAGNLKLFEEMNVDLEDIKKHIHEIQNKGKTVVILGTQNQVIGIIAVSDTIRDTSASALEALKQSGVNQTVMLTGDNEGTAKMIASEANVNRYFAELLPEDKVDAIKKLQNEGHKVAMVGDGINDAPALATADLGIAMGGAGTDTAMETADIVLMADNLDKLSHTMKLSKKALTIIKQNIWFSIIIKALALVFIFPGWLTLWMAVLSDTGAALIVILNAMRLLKFKE</sequence>
<dbReference type="InterPro" id="IPR044492">
    <property type="entry name" value="P_typ_ATPase_HD_dom"/>
</dbReference>
<feature type="transmembrane region" description="Helical" evidence="17">
    <location>
        <begin position="504"/>
        <end position="529"/>
    </location>
</feature>
<evidence type="ECO:0000256" key="9">
    <source>
        <dbReference type="ARBA" id="ARBA00022741"/>
    </source>
</evidence>
<keyword evidence="6" id="KW-0597">Phosphoprotein</keyword>
<proteinExistence type="inferred from homology"/>
<keyword evidence="14 17" id="KW-0472">Membrane</keyword>
<dbReference type="SUPFAM" id="SSF81653">
    <property type="entry name" value="Calcium ATPase, transduction domain A"/>
    <property type="match status" value="1"/>
</dbReference>
<dbReference type="InterPro" id="IPR023298">
    <property type="entry name" value="ATPase_P-typ_TM_dom_sf"/>
</dbReference>
<dbReference type="Pfam" id="PF00702">
    <property type="entry name" value="Hydrolase"/>
    <property type="match status" value="1"/>
</dbReference>
<dbReference type="InterPro" id="IPR018303">
    <property type="entry name" value="ATPase_P-typ_P_site"/>
</dbReference>
<keyword evidence="11" id="KW-1278">Translocase</keyword>
<evidence type="ECO:0000256" key="2">
    <source>
        <dbReference type="ARBA" id="ARBA00006024"/>
    </source>
</evidence>
<dbReference type="EMBL" id="CAKKMG010000018">
    <property type="protein sequence ID" value="CAH0197501.1"/>
    <property type="molecule type" value="Genomic_DNA"/>
</dbReference>
<dbReference type="InterPro" id="IPR036412">
    <property type="entry name" value="HAD-like_sf"/>
</dbReference>
<dbReference type="Pfam" id="PF00403">
    <property type="entry name" value="HMA"/>
    <property type="match status" value="2"/>
</dbReference>
<dbReference type="NCBIfam" id="TIGR01494">
    <property type="entry name" value="ATPase_P-type"/>
    <property type="match status" value="1"/>
</dbReference>
<evidence type="ECO:0000256" key="14">
    <source>
        <dbReference type="ARBA" id="ARBA00023136"/>
    </source>
</evidence>
<comment type="similarity">
    <text evidence="2 17">Belongs to the cation transport ATPase (P-type) (TC 3.A.3) family. Type IB subfamily.</text>
</comment>
<evidence type="ECO:0000256" key="6">
    <source>
        <dbReference type="ARBA" id="ARBA00022553"/>
    </source>
</evidence>
<dbReference type="Gene3D" id="3.30.70.100">
    <property type="match status" value="2"/>
</dbReference>
<dbReference type="InterPro" id="IPR036163">
    <property type="entry name" value="HMA_dom_sf"/>
</dbReference>
<accession>A0A9W4KUI3</accession>
<dbReference type="InterPro" id="IPR006121">
    <property type="entry name" value="HMA_dom"/>
</dbReference>
<dbReference type="SUPFAM" id="SSF55008">
    <property type="entry name" value="HMA, heavy metal-associated domain"/>
    <property type="match status" value="2"/>
</dbReference>
<comment type="subcellular location">
    <subcellularLocation>
        <location evidence="1">Cell membrane</location>
        <topology evidence="1">Multi-pass membrane protein</topology>
    </subcellularLocation>
</comment>
<keyword evidence="9 17" id="KW-0547">Nucleotide-binding</keyword>
<evidence type="ECO:0000313" key="20">
    <source>
        <dbReference type="Proteomes" id="UP000789326"/>
    </source>
</evidence>
<comment type="catalytic activity">
    <reaction evidence="16">
        <text>Cd(2+)(in) + ATP + H2O = Cd(2+)(out) + ADP + phosphate + H(+)</text>
        <dbReference type="Rhea" id="RHEA:12132"/>
        <dbReference type="ChEBI" id="CHEBI:15377"/>
        <dbReference type="ChEBI" id="CHEBI:15378"/>
        <dbReference type="ChEBI" id="CHEBI:30616"/>
        <dbReference type="ChEBI" id="CHEBI:43474"/>
        <dbReference type="ChEBI" id="CHEBI:48775"/>
        <dbReference type="ChEBI" id="CHEBI:456216"/>
        <dbReference type="EC" id="7.2.2.21"/>
    </reaction>
</comment>
<feature type="domain" description="HMA" evidence="18">
    <location>
        <begin position="129"/>
        <end position="194"/>
    </location>
</feature>
<dbReference type="InterPro" id="IPR051014">
    <property type="entry name" value="Cation_Transport_ATPase_IB"/>
</dbReference>
<dbReference type="PROSITE" id="PS01047">
    <property type="entry name" value="HMA_1"/>
    <property type="match status" value="1"/>
</dbReference>
<dbReference type="InterPro" id="IPR023299">
    <property type="entry name" value="ATPase_P-typ_cyto_dom_N"/>
</dbReference>
<keyword evidence="10 17" id="KW-0067">ATP-binding</keyword>
<dbReference type="NCBIfam" id="TIGR01525">
    <property type="entry name" value="ATPase-IB_hvy"/>
    <property type="match status" value="1"/>
</dbReference>
<dbReference type="InterPro" id="IPR059000">
    <property type="entry name" value="ATPase_P-type_domA"/>
</dbReference>
<dbReference type="GO" id="GO:0005886">
    <property type="term" value="C:plasma membrane"/>
    <property type="evidence" value="ECO:0007669"/>
    <property type="project" value="UniProtKB-SubCell"/>
</dbReference>
<dbReference type="InterPro" id="IPR023214">
    <property type="entry name" value="HAD_sf"/>
</dbReference>
<dbReference type="InterPro" id="IPR027256">
    <property type="entry name" value="P-typ_ATPase_IB"/>
</dbReference>
<organism evidence="19 20">
    <name type="scientific">Peribacillus simplex</name>
    <dbReference type="NCBI Taxonomy" id="1478"/>
    <lineage>
        <taxon>Bacteria</taxon>
        <taxon>Bacillati</taxon>
        <taxon>Bacillota</taxon>
        <taxon>Bacilli</taxon>
        <taxon>Bacillales</taxon>
        <taxon>Bacillaceae</taxon>
        <taxon>Peribacillus</taxon>
    </lineage>
</organism>
<keyword evidence="5" id="KW-0104">Cadmium</keyword>
<keyword evidence="3" id="KW-0813">Transport</keyword>
<feature type="transmembrane region" description="Helical" evidence="17">
    <location>
        <begin position="848"/>
        <end position="867"/>
    </location>
</feature>
<dbReference type="NCBIfam" id="TIGR01512">
    <property type="entry name" value="ATPase-IB2_Cd"/>
    <property type="match status" value="1"/>
</dbReference>
<dbReference type="InterPro" id="IPR008250">
    <property type="entry name" value="ATPase_P-typ_transduc_dom_A_sf"/>
</dbReference>
<dbReference type="SUPFAM" id="SSF56784">
    <property type="entry name" value="HAD-like"/>
    <property type="match status" value="1"/>
</dbReference>
<keyword evidence="7 17" id="KW-0812">Transmembrane</keyword>
<feature type="transmembrane region" description="Helical" evidence="17">
    <location>
        <begin position="541"/>
        <end position="563"/>
    </location>
</feature>
<dbReference type="PANTHER" id="PTHR48085">
    <property type="entry name" value="CADMIUM/ZINC-TRANSPORTING ATPASE HMA2-RELATED"/>
    <property type="match status" value="1"/>
</dbReference>
<evidence type="ECO:0000256" key="1">
    <source>
        <dbReference type="ARBA" id="ARBA00004651"/>
    </source>
</evidence>
<dbReference type="AlphaFoldDB" id="A0A9W4KUI3"/>